<dbReference type="RefSeq" id="WP_167508221.1">
    <property type="nucleotide sequence ID" value="NZ_AQHF01000018.1"/>
</dbReference>
<comment type="caution">
    <text evidence="2">The sequence shown here is derived from an EMBL/GenBank/DDBJ whole genome shotgun (WGS) entry which is preliminary data.</text>
</comment>
<dbReference type="EMBL" id="AQHF01000018">
    <property type="protein sequence ID" value="MBE0344937.1"/>
    <property type="molecule type" value="Genomic_DNA"/>
</dbReference>
<name>A0A8I0MT54_9GAMM</name>
<accession>A0A8I0MT54</accession>
<reference evidence="2 3" key="1">
    <citation type="submission" date="2015-06" db="EMBL/GenBank/DDBJ databases">
        <title>Genome sequence of Pseudoalteromonas peptidolytica.</title>
        <authorList>
            <person name="Xie B.-B."/>
            <person name="Rong J.-C."/>
            <person name="Qin Q.-L."/>
            <person name="Zhang Y.-Z."/>
        </authorList>
    </citation>
    <scope>NUCLEOTIDE SEQUENCE [LARGE SCALE GENOMIC DNA]</scope>
    <source>
        <strain evidence="2 3">F12-50-A1</strain>
    </source>
</reference>
<proteinExistence type="predicted"/>
<sequence>MKKLTAIYIISLFFTSMTQASSLGMKQSEQVLPTHKYNSTLQSGMCLVTPWKCSNDK</sequence>
<protein>
    <submittedName>
        <fullName evidence="2">Uncharacterized protein</fullName>
    </submittedName>
</protein>
<organism evidence="2 3">
    <name type="scientific">Pseudoalteromonas peptidolytica F12-50-A1</name>
    <dbReference type="NCBI Taxonomy" id="1315280"/>
    <lineage>
        <taxon>Bacteria</taxon>
        <taxon>Pseudomonadati</taxon>
        <taxon>Pseudomonadota</taxon>
        <taxon>Gammaproteobacteria</taxon>
        <taxon>Alteromonadales</taxon>
        <taxon>Pseudoalteromonadaceae</taxon>
        <taxon>Pseudoalteromonas</taxon>
    </lineage>
</organism>
<evidence type="ECO:0000256" key="1">
    <source>
        <dbReference type="SAM" id="SignalP"/>
    </source>
</evidence>
<dbReference type="Proteomes" id="UP000660708">
    <property type="component" value="Unassembled WGS sequence"/>
</dbReference>
<feature type="chain" id="PRO_5034690428" evidence="1">
    <location>
        <begin position="21"/>
        <end position="57"/>
    </location>
</feature>
<keyword evidence="1" id="KW-0732">Signal</keyword>
<gene>
    <name evidence="2" type="ORF">PPEP_a2632</name>
</gene>
<evidence type="ECO:0000313" key="3">
    <source>
        <dbReference type="Proteomes" id="UP000660708"/>
    </source>
</evidence>
<evidence type="ECO:0000313" key="2">
    <source>
        <dbReference type="EMBL" id="MBE0344937.1"/>
    </source>
</evidence>
<keyword evidence="3" id="KW-1185">Reference proteome</keyword>
<feature type="signal peptide" evidence="1">
    <location>
        <begin position="1"/>
        <end position="20"/>
    </location>
</feature>
<dbReference type="AlphaFoldDB" id="A0A8I0MT54"/>